<dbReference type="InterPro" id="IPR038765">
    <property type="entry name" value="Papain-like_cys_pep_sf"/>
</dbReference>
<name>C5LFN6_PERM5</name>
<evidence type="ECO:0000256" key="15">
    <source>
        <dbReference type="SAM" id="SignalP"/>
    </source>
</evidence>
<feature type="domain" description="Peptidase C1A papain C-terminal" evidence="16">
    <location>
        <begin position="164"/>
        <end position="399"/>
    </location>
</feature>
<dbReference type="InParanoid" id="C5LFN6"/>
<evidence type="ECO:0000256" key="3">
    <source>
        <dbReference type="ARBA" id="ARBA00008455"/>
    </source>
</evidence>
<evidence type="ECO:0000256" key="5">
    <source>
        <dbReference type="ARBA" id="ARBA00012059"/>
    </source>
</evidence>
<dbReference type="PROSITE" id="PS00639">
    <property type="entry name" value="THIOL_PROTEASE_HIS"/>
    <property type="match status" value="1"/>
</dbReference>
<evidence type="ECO:0000256" key="2">
    <source>
        <dbReference type="ARBA" id="ARBA00001923"/>
    </source>
</evidence>
<evidence type="ECO:0000256" key="4">
    <source>
        <dbReference type="ARBA" id="ARBA00011610"/>
    </source>
</evidence>
<dbReference type="AlphaFoldDB" id="C5LFN6"/>
<evidence type="ECO:0000259" key="16">
    <source>
        <dbReference type="SMART" id="SM00645"/>
    </source>
</evidence>
<evidence type="ECO:0000256" key="7">
    <source>
        <dbReference type="ARBA" id="ARBA00023145"/>
    </source>
</evidence>
<comment type="cofactor">
    <cofactor evidence="2">
        <name>chloride</name>
        <dbReference type="ChEBI" id="CHEBI:17996"/>
    </cofactor>
</comment>
<reference evidence="17 18" key="1">
    <citation type="submission" date="2008-07" db="EMBL/GenBank/DDBJ databases">
        <authorList>
            <person name="El-Sayed N."/>
            <person name="Caler E."/>
            <person name="Inman J."/>
            <person name="Amedeo P."/>
            <person name="Hass B."/>
            <person name="Wortman J."/>
        </authorList>
    </citation>
    <scope>NUCLEOTIDE SEQUENCE [LARGE SCALE GENOMIC DNA]</scope>
    <source>
        <strain evidence="18">ATCC 50983 / TXsc</strain>
    </source>
</reference>
<dbReference type="OrthoDB" id="640249at2759"/>
<evidence type="ECO:0000256" key="12">
    <source>
        <dbReference type="ARBA" id="ARBA00030778"/>
    </source>
</evidence>
<dbReference type="EC" id="3.4.14.1" evidence="5"/>
<organism evidence="18">
    <name type="scientific">Perkinsus marinus (strain ATCC 50983 / TXsc)</name>
    <dbReference type="NCBI Taxonomy" id="423536"/>
    <lineage>
        <taxon>Eukaryota</taxon>
        <taxon>Sar</taxon>
        <taxon>Alveolata</taxon>
        <taxon>Perkinsozoa</taxon>
        <taxon>Perkinsea</taxon>
        <taxon>Perkinsida</taxon>
        <taxon>Perkinsidae</taxon>
        <taxon>Perkinsus</taxon>
    </lineage>
</organism>
<dbReference type="PANTHER" id="PTHR12411">
    <property type="entry name" value="CYSTEINE PROTEASE FAMILY C1-RELATED"/>
    <property type="match status" value="1"/>
</dbReference>
<protein>
    <recommendedName>
        <fullName evidence="6">Dipeptidyl peptidase 1</fullName>
        <ecNumber evidence="5">3.4.14.1</ecNumber>
    </recommendedName>
    <alternativeName>
        <fullName evidence="11">Cathepsin C</fullName>
    </alternativeName>
    <alternativeName>
        <fullName evidence="10">Cathepsin J</fullName>
    </alternativeName>
    <alternativeName>
        <fullName evidence="13">Dipeptidyl peptidase I</fullName>
    </alternativeName>
    <alternativeName>
        <fullName evidence="12">Dipeptidyl transferase</fullName>
    </alternativeName>
</protein>
<dbReference type="InterPro" id="IPR014882">
    <property type="entry name" value="CathepsinC_exc"/>
</dbReference>
<evidence type="ECO:0000256" key="6">
    <source>
        <dbReference type="ARBA" id="ARBA00014709"/>
    </source>
</evidence>
<dbReference type="SUPFAM" id="SSF75001">
    <property type="entry name" value="Dipeptidyl peptidase I (cathepsin C), exclusion domain"/>
    <property type="match status" value="1"/>
</dbReference>
<dbReference type="RefSeq" id="XP_002772645.1">
    <property type="nucleotide sequence ID" value="XM_002772599.1"/>
</dbReference>
<accession>C5LFN6</accession>
<comment type="function">
    <text evidence="14">Thiol protease. Has dipeptidylpeptidase activity. Active against a broad range of dipeptide substrates composed of both polar and hydrophobic amino acids. Proline cannot occupy the P1 position and arginine cannot occupy the P2 position of the substrate. Can act as both an exopeptidase and endopeptidase. Activates serine proteases such as elastase, cathepsin G and granzymes A and B.</text>
</comment>
<evidence type="ECO:0000256" key="11">
    <source>
        <dbReference type="ARBA" id="ARBA00029779"/>
    </source>
</evidence>
<dbReference type="InterPro" id="IPR013128">
    <property type="entry name" value="Peptidase_C1A"/>
</dbReference>
<evidence type="ECO:0000313" key="18">
    <source>
        <dbReference type="Proteomes" id="UP000007800"/>
    </source>
</evidence>
<comment type="similarity">
    <text evidence="3">Belongs to the peptidase C1 family.</text>
</comment>
<proteinExistence type="inferred from homology"/>
<evidence type="ECO:0000256" key="13">
    <source>
        <dbReference type="ARBA" id="ARBA00032961"/>
    </source>
</evidence>
<dbReference type="InterPro" id="IPR000668">
    <property type="entry name" value="Peptidase_C1A_C"/>
</dbReference>
<evidence type="ECO:0000313" key="17">
    <source>
        <dbReference type="EMBL" id="EER04461.1"/>
    </source>
</evidence>
<dbReference type="Pfam" id="PF08773">
    <property type="entry name" value="CathepsinC_exc"/>
    <property type="match status" value="1"/>
</dbReference>
<evidence type="ECO:0000256" key="10">
    <source>
        <dbReference type="ARBA" id="ARBA00029762"/>
    </source>
</evidence>
<dbReference type="Pfam" id="PF00112">
    <property type="entry name" value="Peptidase_C1"/>
    <property type="match status" value="1"/>
</dbReference>
<dbReference type="PRINTS" id="PR00705">
    <property type="entry name" value="PAPAIN"/>
</dbReference>
<evidence type="ECO:0000256" key="1">
    <source>
        <dbReference type="ARBA" id="ARBA00000738"/>
    </source>
</evidence>
<dbReference type="PROSITE" id="PS00139">
    <property type="entry name" value="THIOL_PROTEASE_CYS"/>
    <property type="match status" value="1"/>
</dbReference>
<dbReference type="GeneID" id="9037316"/>
<dbReference type="Gene3D" id="2.40.128.80">
    <property type="entry name" value="Cathepsin C, exclusion domain"/>
    <property type="match status" value="1"/>
</dbReference>
<feature type="signal peptide" evidence="15">
    <location>
        <begin position="1"/>
        <end position="22"/>
    </location>
</feature>
<dbReference type="PROSITE" id="PS00640">
    <property type="entry name" value="THIOL_PROTEASE_ASN"/>
    <property type="match status" value="1"/>
</dbReference>
<dbReference type="Proteomes" id="UP000007800">
    <property type="component" value="Unassembled WGS sequence"/>
</dbReference>
<dbReference type="SUPFAM" id="SSF54001">
    <property type="entry name" value="Cysteine proteinases"/>
    <property type="match status" value="1"/>
</dbReference>
<keyword evidence="9" id="KW-0868">Chloride</keyword>
<dbReference type="InterPro" id="IPR025661">
    <property type="entry name" value="Pept_asp_AS"/>
</dbReference>
<keyword evidence="7" id="KW-0865">Zymogen</keyword>
<dbReference type="SMART" id="SM00645">
    <property type="entry name" value="Pept_C1"/>
    <property type="match status" value="1"/>
</dbReference>
<sequence>MVPSLTRLTVVLSLAFDVIVHGDLPVHCLRHEIFGDWIFHLGPLSPERSSCAHSQPDVKYREPGEDRMPPGQTGILRLTFSNPNRVTMSSDPMVRGNWTMVYDEGFEVASLNSRPGATWKAATYAWLVGKSLRELNRMNRRRGRTALHHTSLVDSELSNTEGTLPDSLDWRNVEGVNYIEPVMNQGSCGSCYAIATMRMLSARHKIHTRNITAVPWSISYLCVNFPLYCAEYNQGCDGGFSFLTSKWSSDVGLLPTSCAEYTAENGKCEITCDPSSLPKYRVSNYHYVGGYYGGITSSAQIMKELVDDGPLVVSIKPAHDMMYYRSGVYRSDLERDSYHRPEWEEVGHSVLLIGYGVDNGEDYWLIQNSWGPEWGEDGYLRLARGMDESGVESIAVAADVVEDQRPLDMFKNFEIKPIE</sequence>
<dbReference type="GO" id="GO:0008239">
    <property type="term" value="F:dipeptidyl-peptidase activity"/>
    <property type="evidence" value="ECO:0007669"/>
    <property type="project" value="UniProtKB-EC"/>
</dbReference>
<evidence type="ECO:0000256" key="14">
    <source>
        <dbReference type="ARBA" id="ARBA00045556"/>
    </source>
</evidence>
<dbReference type="GO" id="GO:0006508">
    <property type="term" value="P:proteolysis"/>
    <property type="evidence" value="ECO:0007669"/>
    <property type="project" value="InterPro"/>
</dbReference>
<gene>
    <name evidence="17" type="ORF">Pmar_PMAR005017</name>
</gene>
<comment type="catalytic activity">
    <reaction evidence="1">
        <text>Release of an N-terminal dipeptide, Xaa-Yaa-|-Zaa-, except when Xaa is Arg or Lys, or Yaa or Zaa is Pro.</text>
        <dbReference type="EC" id="3.4.14.1"/>
    </reaction>
</comment>
<keyword evidence="15" id="KW-0732">Signal</keyword>
<dbReference type="GO" id="GO:0008234">
    <property type="term" value="F:cysteine-type peptidase activity"/>
    <property type="evidence" value="ECO:0007669"/>
    <property type="project" value="InterPro"/>
</dbReference>
<dbReference type="InterPro" id="IPR025660">
    <property type="entry name" value="Pept_his_AS"/>
</dbReference>
<dbReference type="InterPro" id="IPR000169">
    <property type="entry name" value="Pept_cys_AS"/>
</dbReference>
<keyword evidence="18" id="KW-1185">Reference proteome</keyword>
<dbReference type="EMBL" id="GG681552">
    <property type="protein sequence ID" value="EER04461.1"/>
    <property type="molecule type" value="Genomic_DNA"/>
</dbReference>
<comment type="subunit">
    <text evidence="4">Tetramer of heterotrimers consisting of exclusion domain, heavy- and light chains.</text>
</comment>
<dbReference type="Gene3D" id="3.90.70.10">
    <property type="entry name" value="Cysteine proteinases"/>
    <property type="match status" value="1"/>
</dbReference>
<feature type="chain" id="PRO_5018738213" description="Dipeptidyl peptidase 1" evidence="15">
    <location>
        <begin position="23"/>
        <end position="419"/>
    </location>
</feature>
<dbReference type="InterPro" id="IPR036496">
    <property type="entry name" value="CathepsinC_exc_dom_sf"/>
</dbReference>
<evidence type="ECO:0000256" key="8">
    <source>
        <dbReference type="ARBA" id="ARBA00023157"/>
    </source>
</evidence>
<keyword evidence="8" id="KW-1015">Disulfide bond</keyword>
<evidence type="ECO:0000256" key="9">
    <source>
        <dbReference type="ARBA" id="ARBA00023214"/>
    </source>
</evidence>